<keyword evidence="6 14" id="KW-0812">Transmembrane</keyword>
<feature type="domain" description="Response regulatory" evidence="16">
    <location>
        <begin position="837"/>
        <end position="951"/>
    </location>
</feature>
<dbReference type="Gene3D" id="1.10.287.130">
    <property type="match status" value="1"/>
</dbReference>
<dbReference type="SUPFAM" id="SSF47226">
    <property type="entry name" value="Histidine-containing phosphotransfer domain, HPT domain"/>
    <property type="match status" value="1"/>
</dbReference>
<dbReference type="PANTHER" id="PTHR45339">
    <property type="entry name" value="HYBRID SIGNAL TRANSDUCTION HISTIDINE KINASE J"/>
    <property type="match status" value="1"/>
</dbReference>
<protein>
    <recommendedName>
        <fullName evidence="3">histidine kinase</fullName>
        <ecNumber evidence="3">2.7.13.3</ecNumber>
    </recommendedName>
</protein>
<dbReference type="Pfam" id="PF00072">
    <property type="entry name" value="Response_reg"/>
    <property type="match status" value="1"/>
</dbReference>
<keyword evidence="4" id="KW-1003">Cell membrane</keyword>
<evidence type="ECO:0000256" key="9">
    <source>
        <dbReference type="ARBA" id="ARBA00022989"/>
    </source>
</evidence>
<dbReference type="EMBL" id="JBHSEW010000002">
    <property type="protein sequence ID" value="MFC4621157.1"/>
    <property type="molecule type" value="Genomic_DNA"/>
</dbReference>
<dbReference type="InterPro" id="IPR003661">
    <property type="entry name" value="HisK_dim/P_dom"/>
</dbReference>
<name>A0ABV9GT41_9BURK</name>
<keyword evidence="11 14" id="KW-0472">Membrane</keyword>
<dbReference type="SUPFAM" id="SSF47384">
    <property type="entry name" value="Homodimeric domain of signal transducing histidine kinase"/>
    <property type="match status" value="1"/>
</dbReference>
<reference evidence="19" key="1">
    <citation type="journal article" date="2019" name="Int. J. Syst. Evol. Microbiol.">
        <title>The Global Catalogue of Microorganisms (GCM) 10K type strain sequencing project: providing services to taxonomists for standard genome sequencing and annotation.</title>
        <authorList>
            <consortium name="The Broad Institute Genomics Platform"/>
            <consortium name="The Broad Institute Genome Sequencing Center for Infectious Disease"/>
            <person name="Wu L."/>
            <person name="Ma J."/>
        </authorList>
    </citation>
    <scope>NUCLEOTIDE SEQUENCE [LARGE SCALE GENOMIC DNA]</scope>
    <source>
        <strain evidence="19">JCM 11650</strain>
    </source>
</reference>
<evidence type="ECO:0000256" key="2">
    <source>
        <dbReference type="ARBA" id="ARBA00004651"/>
    </source>
</evidence>
<comment type="subcellular location">
    <subcellularLocation>
        <location evidence="2">Cell membrane</location>
        <topology evidence="2">Multi-pass membrane protein</topology>
    </subcellularLocation>
</comment>
<keyword evidence="10" id="KW-0902">Two-component regulatory system</keyword>
<keyword evidence="8" id="KW-0067">ATP-binding</keyword>
<dbReference type="InterPro" id="IPR005467">
    <property type="entry name" value="His_kinase_dom"/>
</dbReference>
<dbReference type="PROSITE" id="PS50110">
    <property type="entry name" value="RESPONSE_REGULATORY"/>
    <property type="match status" value="1"/>
</dbReference>
<dbReference type="RefSeq" id="WP_377723828.1">
    <property type="nucleotide sequence ID" value="NZ_JBHSEW010000002.1"/>
</dbReference>
<accession>A0ABV9GT41</accession>
<evidence type="ECO:0000256" key="11">
    <source>
        <dbReference type="ARBA" id="ARBA00023136"/>
    </source>
</evidence>
<dbReference type="InterPro" id="IPR036097">
    <property type="entry name" value="HisK_dim/P_sf"/>
</dbReference>
<evidence type="ECO:0000259" key="15">
    <source>
        <dbReference type="PROSITE" id="PS50109"/>
    </source>
</evidence>
<feature type="modified residue" description="4-aspartylphosphate" evidence="13">
    <location>
        <position position="886"/>
    </location>
</feature>
<organism evidence="18 19">
    <name type="scientific">Comamonas nitrativorans</name>
    <dbReference type="NCBI Taxonomy" id="108437"/>
    <lineage>
        <taxon>Bacteria</taxon>
        <taxon>Pseudomonadati</taxon>
        <taxon>Pseudomonadota</taxon>
        <taxon>Betaproteobacteria</taxon>
        <taxon>Burkholderiales</taxon>
        <taxon>Comamonadaceae</taxon>
        <taxon>Comamonas</taxon>
    </lineage>
</organism>
<dbReference type="SMART" id="SM00448">
    <property type="entry name" value="REC"/>
    <property type="match status" value="1"/>
</dbReference>
<dbReference type="EC" id="2.7.13.3" evidence="3"/>
<dbReference type="Pfam" id="PF02518">
    <property type="entry name" value="HATPase_c"/>
    <property type="match status" value="1"/>
</dbReference>
<dbReference type="PANTHER" id="PTHR45339:SF1">
    <property type="entry name" value="HYBRID SIGNAL TRANSDUCTION HISTIDINE KINASE J"/>
    <property type="match status" value="1"/>
</dbReference>
<dbReference type="Pfam" id="PF01627">
    <property type="entry name" value="Hpt"/>
    <property type="match status" value="1"/>
</dbReference>
<dbReference type="Gene3D" id="3.40.50.2300">
    <property type="match status" value="1"/>
</dbReference>
<proteinExistence type="predicted"/>
<feature type="domain" description="Histidine kinase" evidence="15">
    <location>
        <begin position="484"/>
        <end position="704"/>
    </location>
</feature>
<dbReference type="Gene3D" id="1.20.120.160">
    <property type="entry name" value="HPT domain"/>
    <property type="match status" value="1"/>
</dbReference>
<evidence type="ECO:0000259" key="17">
    <source>
        <dbReference type="PROSITE" id="PS50894"/>
    </source>
</evidence>
<dbReference type="CDD" id="cd00082">
    <property type="entry name" value="HisKA"/>
    <property type="match status" value="1"/>
</dbReference>
<dbReference type="PRINTS" id="PR00344">
    <property type="entry name" value="BCTRLSENSOR"/>
</dbReference>
<evidence type="ECO:0000256" key="13">
    <source>
        <dbReference type="PROSITE-ProRule" id="PRU00169"/>
    </source>
</evidence>
<gene>
    <name evidence="18" type="ORF">ACFO3A_02870</name>
</gene>
<evidence type="ECO:0000259" key="16">
    <source>
        <dbReference type="PROSITE" id="PS50110"/>
    </source>
</evidence>
<dbReference type="SMART" id="SM00387">
    <property type="entry name" value="HATPase_c"/>
    <property type="match status" value="1"/>
</dbReference>
<evidence type="ECO:0000256" key="4">
    <source>
        <dbReference type="ARBA" id="ARBA00022475"/>
    </source>
</evidence>
<dbReference type="SUPFAM" id="SSF52172">
    <property type="entry name" value="CheY-like"/>
    <property type="match status" value="1"/>
</dbReference>
<keyword evidence="7" id="KW-0547">Nucleotide-binding</keyword>
<comment type="caution">
    <text evidence="18">The sequence shown here is derived from an EMBL/GenBank/DDBJ whole genome shotgun (WGS) entry which is preliminary data.</text>
</comment>
<feature type="domain" description="HPt" evidence="17">
    <location>
        <begin position="973"/>
        <end position="1064"/>
    </location>
</feature>
<dbReference type="InterPro" id="IPR001789">
    <property type="entry name" value="Sig_transdc_resp-reg_receiver"/>
</dbReference>
<feature type="transmembrane region" description="Helical" evidence="14">
    <location>
        <begin position="14"/>
        <end position="34"/>
    </location>
</feature>
<evidence type="ECO:0000256" key="8">
    <source>
        <dbReference type="ARBA" id="ARBA00022840"/>
    </source>
</evidence>
<dbReference type="PROSITE" id="PS50109">
    <property type="entry name" value="HIS_KIN"/>
    <property type="match status" value="1"/>
</dbReference>
<feature type="modified residue" description="Phosphohistidine" evidence="12">
    <location>
        <position position="1012"/>
    </location>
</feature>
<dbReference type="SMART" id="SM00388">
    <property type="entry name" value="HisKA"/>
    <property type="match status" value="1"/>
</dbReference>
<evidence type="ECO:0000313" key="18">
    <source>
        <dbReference type="EMBL" id="MFC4621157.1"/>
    </source>
</evidence>
<evidence type="ECO:0000256" key="1">
    <source>
        <dbReference type="ARBA" id="ARBA00000085"/>
    </source>
</evidence>
<evidence type="ECO:0000256" key="12">
    <source>
        <dbReference type="PROSITE-ProRule" id="PRU00110"/>
    </source>
</evidence>
<dbReference type="Pfam" id="PF00512">
    <property type="entry name" value="HisKA"/>
    <property type="match status" value="1"/>
</dbReference>
<keyword evidence="19" id="KW-1185">Reference proteome</keyword>
<evidence type="ECO:0000256" key="10">
    <source>
        <dbReference type="ARBA" id="ARBA00023012"/>
    </source>
</evidence>
<evidence type="ECO:0000256" key="3">
    <source>
        <dbReference type="ARBA" id="ARBA00012438"/>
    </source>
</evidence>
<dbReference type="CDD" id="cd16922">
    <property type="entry name" value="HATPase_EvgS-ArcB-TorS-like"/>
    <property type="match status" value="1"/>
</dbReference>
<evidence type="ECO:0000313" key="19">
    <source>
        <dbReference type="Proteomes" id="UP001595967"/>
    </source>
</evidence>
<evidence type="ECO:0000256" key="5">
    <source>
        <dbReference type="ARBA" id="ARBA00022553"/>
    </source>
</evidence>
<dbReference type="Gene3D" id="3.30.565.10">
    <property type="entry name" value="Histidine kinase-like ATPase, C-terminal domain"/>
    <property type="match status" value="1"/>
</dbReference>
<dbReference type="InterPro" id="IPR036641">
    <property type="entry name" value="HPT_dom_sf"/>
</dbReference>
<comment type="catalytic activity">
    <reaction evidence="1">
        <text>ATP + protein L-histidine = ADP + protein N-phospho-L-histidine.</text>
        <dbReference type="EC" id="2.7.13.3"/>
    </reaction>
</comment>
<evidence type="ECO:0000256" key="7">
    <source>
        <dbReference type="ARBA" id="ARBA00022741"/>
    </source>
</evidence>
<dbReference type="InterPro" id="IPR036890">
    <property type="entry name" value="HATPase_C_sf"/>
</dbReference>
<dbReference type="Proteomes" id="UP001595967">
    <property type="component" value="Unassembled WGS sequence"/>
</dbReference>
<dbReference type="InterPro" id="IPR011006">
    <property type="entry name" value="CheY-like_superfamily"/>
</dbReference>
<dbReference type="InterPro" id="IPR004358">
    <property type="entry name" value="Sig_transdc_His_kin-like_C"/>
</dbReference>
<dbReference type="InterPro" id="IPR003594">
    <property type="entry name" value="HATPase_dom"/>
</dbReference>
<feature type="transmembrane region" description="Helical" evidence="14">
    <location>
        <begin position="321"/>
        <end position="340"/>
    </location>
</feature>
<evidence type="ECO:0000256" key="14">
    <source>
        <dbReference type="SAM" id="Phobius"/>
    </source>
</evidence>
<sequence length="1064" mass="120374">MLKKFTINSLRHNFIFLGGLSFLLILFAISLWAVNRVIQDEYDKKIIHFSRLIGDIRENEKFLSGIAEKSHQTNYSNKNEIINYQSRLISSDNATELFESREFSFALPFNLFLNKNELNSKNYFSLGIRFSNYYSSFWSLSNYPPPQIVWASSDTEFGVFIPAIGQIYNNQRISQRTYLSLVEEAKINLEAQKNHPGNVKWFKSNGLKNFTGNRLVAFIKINKGKFSGNENYISGFALSIVDIDEVNDFLNFLEKPIFDSLTLISPDGVYLDNNGIEGEKYEDGFNLLKQGILFKISAPVHAGWQGLYLLSYSSFFRYAKWHIISGFAVFSLIILLAWIFSRWYSKNVVAPAKKAHSELIESDSFSRVIIQTAPVALCVLRDHSGKIVVLNHLADLWLGGADQIEALSKEWKIFISKQEKEEEILNINEKFLYASFSRARYKGDQVILCAFNDITPLKNAERVLEESKKSADIANEAKSLFLATMSHEIRTPMYGVLGTLELLSLTKLTTQQRNYLSTVQQSSSILLQLISDILDISKIEAGQMAIDLVDFNPIELVEDAVSGYSAIAAEKNLEIYACIDVKTPRIVRGDHVRIRQVINNLLSNAVKFTDFGRVVLRLKLLDINANCARLQWQVTDTGIGISQEQQLRLFEPFYQADNQNHTVSGTGLGLSISSRLCEIMGGKLSVISESGLGSSFSFFLDLPIPSLELIEEDSKRLNSEIVYLRSPFKELSNQLADWINYWGGNPVVVDCISADAHENAVLLDVLNNCDKDLSWTGARVCAISNSSLSLQRKTDGSWMVSVHRLNDILQAIQLSQNIDNRKEVFLKQDKYESLGFKVLIAEDNPINQLLIKEQLENLGCSVFLAENGEIAFKNWKPKNFDVLITDVNMPVMNGYELVKKIRAVDSEFPIIGVTANALKEEGERCIAVGMNAWLVKPMSLKQLRDILVKICGVNTESKAQQIIHDDRYVDNCFFNMSEKMRDIFIKTMREDIDAIEKAINENDVISIQKNVHRIRGAFSVVYADSLSEECAQIELQISTGSDGHLIMDGVKKLIINIENFLLQI</sequence>
<keyword evidence="9 14" id="KW-1133">Transmembrane helix</keyword>
<evidence type="ECO:0000256" key="6">
    <source>
        <dbReference type="ARBA" id="ARBA00022692"/>
    </source>
</evidence>
<dbReference type="CDD" id="cd17546">
    <property type="entry name" value="REC_hyHK_CKI1_RcsC-like"/>
    <property type="match status" value="1"/>
</dbReference>
<dbReference type="InterPro" id="IPR008207">
    <property type="entry name" value="Sig_transdc_His_kin_Hpt_dom"/>
</dbReference>
<keyword evidence="5 13" id="KW-0597">Phosphoprotein</keyword>
<dbReference type="PROSITE" id="PS50894">
    <property type="entry name" value="HPT"/>
    <property type="match status" value="1"/>
</dbReference>
<dbReference type="SUPFAM" id="SSF55874">
    <property type="entry name" value="ATPase domain of HSP90 chaperone/DNA topoisomerase II/histidine kinase"/>
    <property type="match status" value="1"/>
</dbReference>